<dbReference type="InterPro" id="IPR016208">
    <property type="entry name" value="Ald_Oxase/xanthine_DH-like"/>
</dbReference>
<proteinExistence type="predicted"/>
<dbReference type="InterPro" id="IPR036856">
    <property type="entry name" value="Ald_Oxase/Xan_DH_a/b_sf"/>
</dbReference>
<organism evidence="2 3">
    <name type="scientific">Belnapia arida</name>
    <dbReference type="NCBI Taxonomy" id="2804533"/>
    <lineage>
        <taxon>Bacteria</taxon>
        <taxon>Pseudomonadati</taxon>
        <taxon>Pseudomonadota</taxon>
        <taxon>Alphaproteobacteria</taxon>
        <taxon>Acetobacterales</taxon>
        <taxon>Roseomonadaceae</taxon>
        <taxon>Belnapia</taxon>
    </lineage>
</organism>
<dbReference type="InterPro" id="IPR046867">
    <property type="entry name" value="AldOxase/xan_DH_MoCoBD2"/>
</dbReference>
<dbReference type="Pfam" id="PF20256">
    <property type="entry name" value="MoCoBD_2"/>
    <property type="match status" value="1"/>
</dbReference>
<dbReference type="Gene3D" id="3.90.1170.50">
    <property type="entry name" value="Aldehyde oxidase/xanthine dehydrogenase, a/b hammerhead"/>
    <property type="match status" value="1"/>
</dbReference>
<comment type="caution">
    <text evidence="2">The sequence shown here is derived from an EMBL/GenBank/DDBJ whole genome shotgun (WGS) entry which is preliminary data.</text>
</comment>
<evidence type="ECO:0000313" key="3">
    <source>
        <dbReference type="Proteomes" id="UP000660885"/>
    </source>
</evidence>
<sequence length="741" mass="79844">MNAIIGQPVSRVDGPAKVTGHATYAAEFSLPDLAYAAMVLATIPRGHVRSIDRAAAEAAPGVLAVMTHEDAPRLPYKQIAQRPQVDAQSGEQLHVLQDDQVRFNGEPVAVVVAETLEQAVHAAELVRVEYARSPAVTIFDAKQGRPPGEGNAKAGRVPELGRGDVEGAMAEAPVRVEARYVHPREHHNAIEPHVTIAHWEGESLTLYDKTQWVDNDRKEIAHVFGMEEERIRVVSPFVGGAFGSALRTWPHVTLAVMAAKRVGRPVRLELTRRQLYMAVGFRPHSEQHLRLGADKDGRLVALEHDVVQQVGRYEEYAETALSPTSHLYQCDNLRARYRLVEMDTNSPCPMRAPGVVTGVLGLEMAMDELAVDLGMDPLELRLRNYAEQDQQKGLPWSSKELRACYETAAERFGWARRKPEPRSMREGGTLIGYGMATAIYHSDRSGGSASVALTGNGMAVVRSASSDMGPGTYTSMTQVAAETLGLPVDHVRFELGDTNLPYAPVHGGSITMASLGNAVVAACQAVQTKLAGLAQAAQQGPFAGLAENAVVARDGGLGRADGSGPVVPYAELLRQHNLGWVEAEGSAQPGEETKKYSSAAFGAIFVEVRVDEALGTVRVPRMVGAYDVGRVINPKTARSQCIGGMVGGLGMALEERAEWDARFGKVMNANLAEYLVPVNADVAELEAIFVPNDDRNFNPLGVKGLAEVAICGVAPAIANAVWHATGRRIRELPITPERLLG</sequence>
<dbReference type="RefSeq" id="WP_202831529.1">
    <property type="nucleotide sequence ID" value="NZ_JAETWB010000003.1"/>
</dbReference>
<dbReference type="Proteomes" id="UP000660885">
    <property type="component" value="Unassembled WGS sequence"/>
</dbReference>
<feature type="domain" description="Aldehyde oxidase/xanthine dehydrogenase a/b hammerhead" evidence="1">
    <location>
        <begin position="19"/>
        <end position="134"/>
    </location>
</feature>
<evidence type="ECO:0000313" key="2">
    <source>
        <dbReference type="EMBL" id="MBL6078379.1"/>
    </source>
</evidence>
<dbReference type="InterPro" id="IPR037165">
    <property type="entry name" value="AldOxase/xan_DH_Mopterin-bd_sf"/>
</dbReference>
<dbReference type="Gene3D" id="3.30.365.10">
    <property type="entry name" value="Aldehyde oxidase/xanthine dehydrogenase, molybdopterin binding domain"/>
    <property type="match status" value="4"/>
</dbReference>
<dbReference type="EMBL" id="JAETWB010000003">
    <property type="protein sequence ID" value="MBL6078379.1"/>
    <property type="molecule type" value="Genomic_DNA"/>
</dbReference>
<dbReference type="SUPFAM" id="SSF56003">
    <property type="entry name" value="Molybdenum cofactor-binding domain"/>
    <property type="match status" value="1"/>
</dbReference>
<protein>
    <submittedName>
        <fullName evidence="2">Xanthine dehydrogenase family protein molybdopterin-binding subunit</fullName>
    </submittedName>
</protein>
<dbReference type="SUPFAM" id="SSF54665">
    <property type="entry name" value="CO dehydrogenase molybdoprotein N-domain-like"/>
    <property type="match status" value="1"/>
</dbReference>
<accession>A0ABS1U122</accession>
<dbReference type="InterPro" id="IPR000674">
    <property type="entry name" value="Ald_Oxase/Xan_DH_a/b"/>
</dbReference>
<dbReference type="InterPro" id="IPR008274">
    <property type="entry name" value="AldOxase/xan_DH_MoCoBD1"/>
</dbReference>
<dbReference type="PANTHER" id="PTHR11908:SF153">
    <property type="entry name" value="DEHYDROGENASE"/>
    <property type="match status" value="1"/>
</dbReference>
<dbReference type="Pfam" id="PF01315">
    <property type="entry name" value="Ald_Xan_dh_C"/>
    <property type="match status" value="1"/>
</dbReference>
<evidence type="ECO:0000259" key="1">
    <source>
        <dbReference type="SMART" id="SM01008"/>
    </source>
</evidence>
<keyword evidence="3" id="KW-1185">Reference proteome</keyword>
<name>A0ABS1U122_9PROT</name>
<reference evidence="2 3" key="1">
    <citation type="submission" date="2021-01" db="EMBL/GenBank/DDBJ databases">
        <title>Belnapia mucosa sp. nov. and Belnapia arida sp. nov., isolated from the Tabernas Desert (Almeria, Spain).</title>
        <authorList>
            <person name="Molina-Menor E."/>
            <person name="Vidal-Verdu A."/>
            <person name="Calonge A."/>
            <person name="Satari L."/>
            <person name="Pereto J."/>
            <person name="Porcar M."/>
        </authorList>
    </citation>
    <scope>NUCLEOTIDE SEQUENCE [LARGE SCALE GENOMIC DNA]</scope>
    <source>
        <strain evidence="2 3">T18</strain>
    </source>
</reference>
<dbReference type="Pfam" id="PF02738">
    <property type="entry name" value="MoCoBD_1"/>
    <property type="match status" value="1"/>
</dbReference>
<dbReference type="PANTHER" id="PTHR11908">
    <property type="entry name" value="XANTHINE DEHYDROGENASE"/>
    <property type="match status" value="1"/>
</dbReference>
<dbReference type="SMART" id="SM01008">
    <property type="entry name" value="Ald_Xan_dh_C"/>
    <property type="match status" value="1"/>
</dbReference>
<gene>
    <name evidence="2" type="ORF">JMJ56_10210</name>
</gene>